<keyword evidence="4" id="KW-0540">Nuclease</keyword>
<dbReference type="EMBL" id="JBCLYO010000002">
    <property type="protein sequence ID" value="KAL0092534.1"/>
    <property type="molecule type" value="Genomic_DNA"/>
</dbReference>
<dbReference type="PROSITE" id="PS50879">
    <property type="entry name" value="RNASE_H_1"/>
    <property type="match status" value="1"/>
</dbReference>
<proteinExistence type="inferred from homology"/>
<keyword evidence="10" id="KW-1185">Reference proteome</keyword>
<dbReference type="PANTHER" id="PTHR10642:SF26">
    <property type="entry name" value="RIBONUCLEASE H1"/>
    <property type="match status" value="1"/>
</dbReference>
<keyword evidence="7" id="KW-0378">Hydrolase</keyword>
<keyword evidence="5" id="KW-0479">Metal-binding</keyword>
<accession>A0ABR3B904</accession>
<dbReference type="InterPro" id="IPR036397">
    <property type="entry name" value="RNaseH_sf"/>
</dbReference>
<organism evidence="9 10">
    <name type="scientific">Phycomyces blakesleeanus</name>
    <dbReference type="NCBI Taxonomy" id="4837"/>
    <lineage>
        <taxon>Eukaryota</taxon>
        <taxon>Fungi</taxon>
        <taxon>Fungi incertae sedis</taxon>
        <taxon>Mucoromycota</taxon>
        <taxon>Mucoromycotina</taxon>
        <taxon>Mucoromycetes</taxon>
        <taxon>Mucorales</taxon>
        <taxon>Phycomycetaceae</taxon>
        <taxon>Phycomyces</taxon>
    </lineage>
</organism>
<comment type="similarity">
    <text evidence="2">Belongs to the RNase H family.</text>
</comment>
<comment type="caution">
    <text evidence="9">The sequence shown here is derived from an EMBL/GenBank/DDBJ whole genome shotgun (WGS) entry which is preliminary data.</text>
</comment>
<evidence type="ECO:0000259" key="8">
    <source>
        <dbReference type="PROSITE" id="PS50879"/>
    </source>
</evidence>
<evidence type="ECO:0000256" key="2">
    <source>
        <dbReference type="ARBA" id="ARBA00005300"/>
    </source>
</evidence>
<name>A0ABR3B904_PHYBL</name>
<protein>
    <recommendedName>
        <fullName evidence="3">ribonuclease H</fullName>
        <ecNumber evidence="3">3.1.26.4</ecNumber>
    </recommendedName>
</protein>
<reference evidence="9 10" key="1">
    <citation type="submission" date="2024-04" db="EMBL/GenBank/DDBJ databases">
        <title>Symmetric and asymmetric DNA N6-adenine methylation regulates different biological responses in Mucorales.</title>
        <authorList>
            <consortium name="Lawrence Berkeley National Laboratory"/>
            <person name="Lax C."/>
            <person name="Mondo S.J."/>
            <person name="Osorio-Concepcion M."/>
            <person name="Muszewska A."/>
            <person name="Corrochano-Luque M."/>
            <person name="Gutierrez G."/>
            <person name="Riley R."/>
            <person name="Lipzen A."/>
            <person name="Guo J."/>
            <person name="Hundley H."/>
            <person name="Amirebrahimi M."/>
            <person name="Ng V."/>
            <person name="Lorenzo-Gutierrez D."/>
            <person name="Binder U."/>
            <person name="Yang J."/>
            <person name="Song Y."/>
            <person name="Canovas D."/>
            <person name="Navarro E."/>
            <person name="Freitag M."/>
            <person name="Gabaldon T."/>
            <person name="Grigoriev I.V."/>
            <person name="Corrochano L.M."/>
            <person name="Nicolas F.E."/>
            <person name="Garre V."/>
        </authorList>
    </citation>
    <scope>NUCLEOTIDE SEQUENCE [LARGE SCALE GENOMIC DNA]</scope>
    <source>
        <strain evidence="9 10">L51</strain>
    </source>
</reference>
<dbReference type="PANTHER" id="PTHR10642">
    <property type="entry name" value="RIBONUCLEASE H1"/>
    <property type="match status" value="1"/>
</dbReference>
<evidence type="ECO:0000313" key="9">
    <source>
        <dbReference type="EMBL" id="KAL0092534.1"/>
    </source>
</evidence>
<evidence type="ECO:0000256" key="1">
    <source>
        <dbReference type="ARBA" id="ARBA00000077"/>
    </source>
</evidence>
<dbReference type="Pfam" id="PF00075">
    <property type="entry name" value="RNase_H"/>
    <property type="match status" value="1"/>
</dbReference>
<dbReference type="InterPro" id="IPR002156">
    <property type="entry name" value="RNaseH_domain"/>
</dbReference>
<comment type="catalytic activity">
    <reaction evidence="1">
        <text>Endonucleolytic cleavage to 5'-phosphomonoester.</text>
        <dbReference type="EC" id="3.1.26.4"/>
    </reaction>
</comment>
<dbReference type="InterPro" id="IPR050092">
    <property type="entry name" value="RNase_H"/>
</dbReference>
<evidence type="ECO:0000256" key="7">
    <source>
        <dbReference type="ARBA" id="ARBA00022801"/>
    </source>
</evidence>
<gene>
    <name evidence="9" type="ORF">J3Q64DRAFT_1220820</name>
</gene>
<evidence type="ECO:0000256" key="4">
    <source>
        <dbReference type="ARBA" id="ARBA00022722"/>
    </source>
</evidence>
<dbReference type="Proteomes" id="UP001448207">
    <property type="component" value="Unassembled WGS sequence"/>
</dbReference>
<evidence type="ECO:0000256" key="5">
    <source>
        <dbReference type="ARBA" id="ARBA00022723"/>
    </source>
</evidence>
<dbReference type="SUPFAM" id="SSF53098">
    <property type="entry name" value="Ribonuclease H-like"/>
    <property type="match status" value="1"/>
</dbReference>
<evidence type="ECO:0000256" key="3">
    <source>
        <dbReference type="ARBA" id="ARBA00012180"/>
    </source>
</evidence>
<dbReference type="EC" id="3.1.26.4" evidence="3"/>
<feature type="domain" description="RNase H type-1" evidence="8">
    <location>
        <begin position="8"/>
        <end position="145"/>
    </location>
</feature>
<evidence type="ECO:0000313" key="10">
    <source>
        <dbReference type="Proteomes" id="UP001448207"/>
    </source>
</evidence>
<evidence type="ECO:0000256" key="6">
    <source>
        <dbReference type="ARBA" id="ARBA00022759"/>
    </source>
</evidence>
<dbReference type="Gene3D" id="3.30.420.10">
    <property type="entry name" value="Ribonuclease H-like superfamily/Ribonuclease H"/>
    <property type="match status" value="1"/>
</dbReference>
<keyword evidence="6" id="KW-0255">Endonuclease</keyword>
<sequence>MKLSTCLPNKMCQAYTDASIIKVPLSKNTYVAAIGVFFGVNDPKNLSEKYEESSMKSDIVEIHAVMRAIQAAPNNGFTLKIFTDSQAPVKASEKDTPKSYFPKATADLKKAIKNRIGPVDIIKIKGHSGEPGNVAADKLARDCAREQLK</sequence>
<dbReference type="InterPro" id="IPR012337">
    <property type="entry name" value="RNaseH-like_sf"/>
</dbReference>